<dbReference type="RefSeq" id="WP_126842333.1">
    <property type="nucleotide sequence ID" value="NZ_PIQH01000008.1"/>
</dbReference>
<evidence type="ECO:0000313" key="4">
    <source>
        <dbReference type="Proteomes" id="UP000287996"/>
    </source>
</evidence>
<dbReference type="PANTHER" id="PTHR41786">
    <property type="entry name" value="MOTILITY ACCESSORY FACTOR MAF"/>
    <property type="match status" value="1"/>
</dbReference>
<evidence type="ECO:0000259" key="2">
    <source>
        <dbReference type="Pfam" id="PF20157"/>
    </source>
</evidence>
<dbReference type="Pfam" id="PF01973">
    <property type="entry name" value="MptE-like"/>
    <property type="match status" value="1"/>
</dbReference>
<name>A0A432ZPH3_9GAMM</name>
<feature type="domain" description="6-hydroxymethylpterin diphosphokinase MptE-like" evidence="1">
    <location>
        <begin position="302"/>
        <end position="460"/>
    </location>
</feature>
<reference evidence="3 4" key="1">
    <citation type="journal article" date="2011" name="Front. Microbiol.">
        <title>Genomic signatures of strain selection and enhancement in Bacillus atrophaeus var. globigii, a historical biowarfare simulant.</title>
        <authorList>
            <person name="Gibbons H.S."/>
            <person name="Broomall S.M."/>
            <person name="McNew L.A."/>
            <person name="Daligault H."/>
            <person name="Chapman C."/>
            <person name="Bruce D."/>
            <person name="Karavis M."/>
            <person name="Krepps M."/>
            <person name="McGregor P.A."/>
            <person name="Hong C."/>
            <person name="Park K.H."/>
            <person name="Akmal A."/>
            <person name="Feldman A."/>
            <person name="Lin J.S."/>
            <person name="Chang W.E."/>
            <person name="Higgs B.W."/>
            <person name="Demirev P."/>
            <person name="Lindquist J."/>
            <person name="Liem A."/>
            <person name="Fochler E."/>
            <person name="Read T.D."/>
            <person name="Tapia R."/>
            <person name="Johnson S."/>
            <person name="Bishop-Lilly K.A."/>
            <person name="Detter C."/>
            <person name="Han C."/>
            <person name="Sozhamannan S."/>
            <person name="Rosenzweig C.N."/>
            <person name="Skowronski E.W."/>
        </authorList>
    </citation>
    <scope>NUCLEOTIDE SEQUENCE [LARGE SCALE GENOMIC DNA]</scope>
    <source>
        <strain evidence="3 4">CC-PW-9</strain>
    </source>
</reference>
<evidence type="ECO:0000259" key="1">
    <source>
        <dbReference type="Pfam" id="PF01973"/>
    </source>
</evidence>
<keyword evidence="4" id="KW-1185">Reference proteome</keyword>
<evidence type="ECO:0000313" key="3">
    <source>
        <dbReference type="EMBL" id="RUO79825.1"/>
    </source>
</evidence>
<dbReference type="EMBL" id="PIQH01000008">
    <property type="protein sequence ID" value="RUO79825.1"/>
    <property type="molecule type" value="Genomic_DNA"/>
</dbReference>
<accession>A0A432ZPH3</accession>
<protein>
    <submittedName>
        <fullName evidence="3">Septum formation inhibitor Maf</fullName>
    </submittedName>
</protein>
<organism evidence="3 4">
    <name type="scientific">Idiomarina tyrosinivorans</name>
    <dbReference type="NCBI Taxonomy" id="1445662"/>
    <lineage>
        <taxon>Bacteria</taxon>
        <taxon>Pseudomonadati</taxon>
        <taxon>Pseudomonadota</taxon>
        <taxon>Gammaproteobacteria</taxon>
        <taxon>Alteromonadales</taxon>
        <taxon>Idiomarinaceae</taxon>
        <taxon>Idiomarina</taxon>
    </lineage>
</organism>
<proteinExistence type="predicted"/>
<gene>
    <name evidence="3" type="ORF">CWI84_09360</name>
</gene>
<dbReference type="Proteomes" id="UP000287996">
    <property type="component" value="Unassembled WGS sequence"/>
</dbReference>
<dbReference type="Pfam" id="PF20157">
    <property type="entry name" value="Maf_flag10_N"/>
    <property type="match status" value="1"/>
</dbReference>
<comment type="caution">
    <text evidence="3">The sequence shown here is derived from an EMBL/GenBank/DDBJ whole genome shotgun (WGS) entry which is preliminary data.</text>
</comment>
<dbReference type="AlphaFoldDB" id="A0A432ZPH3"/>
<dbReference type="InterPro" id="IPR045376">
    <property type="entry name" value="Maf_N"/>
</dbReference>
<feature type="domain" description="Glycosyltransferase Maf N-terminal" evidence="2">
    <location>
        <begin position="35"/>
        <end position="263"/>
    </location>
</feature>
<dbReference type="InterPro" id="IPR002826">
    <property type="entry name" value="MptE-like"/>
</dbReference>
<dbReference type="Gene3D" id="3.90.1480.10">
    <property type="entry name" value="Alpha-2,3-sialyltransferase"/>
    <property type="match status" value="1"/>
</dbReference>
<sequence length="689" mass="77912">MASVGSSLNEAMQKLQSAQSQLEREQVFAQHAQQRFQQNVEAFEKYYPNIAKAITEFQTDDALPLFVTQSGHGNIMDGETGIAIYNDDPVKQSQQQVDTQLSKPSITHIHFAGYAHDDASDTRLHAIAINKLGHIVKDLGYPTPVTDIGERFPTAVIFGIGLGYHLPELLDRVQFDYIFLLEPSFQNFYLSLFCIDWASLIKKVDDAGGCFFFHLGVSYKDFMDDLWNISKNIGAFCLTKCFCYQHLPTPQTNRVIKEFRERLFEIHGGYGFYNDATTALAHTVLNAKRGMNLLKFGTEKNNPYADVPVYIVGNGPSLDEAKDFIRDTQQQAIIIAAGTALQTLLKNDIQPDFHVLIERPKNTYDVLVATLPLEAYKSLNLLTMNLIYPDVVDLYGWVGMGGKGVDAAGDLLNYVMLSEVGQSLRFPMACNPLVSNTALSYAVSLGFKKVYLFGVDNGYTLDGKHHSEDSDYYKGKLASHKNPAAKHRLAGNLDEDVMATDFLAISCRQMGRLLEFPEARGVECYNVGPGARIAHALPLRAEHVLPEFVDINKENVVEFIKQEQFQSFQFDNFEPYMQFELFEEICDHLVSIGSESITTRAEALDNLRRQARYLYSFRGTKLSHLFYVLDGEMLYFHCPMMSILYAHQDEDRCLQAFQKAMSEWLNFVKTAKTDLRTSWLEKCTMGWKG</sequence>
<dbReference type="OrthoDB" id="7254531at2"/>
<dbReference type="PANTHER" id="PTHR41786:SF1">
    <property type="entry name" value="6-HYDROXYMETHYLPTERIN DIPHOSPHOKINASE MPTE-LIKE DOMAIN-CONTAINING PROTEIN"/>
    <property type="match status" value="1"/>
</dbReference>